<sequence>MGVWKEQNIIYRCSAKQQDYNIVSQAELLALKYAKDHAISLPHQPIAILVDNQARVQAAVNPRSRNTTARDICKSLIIYIFLGSNLTWATTETKRRIDW</sequence>
<dbReference type="OrthoDB" id="6514649at2759"/>
<dbReference type="Proteomes" id="UP000499080">
    <property type="component" value="Unassembled WGS sequence"/>
</dbReference>
<evidence type="ECO:0000313" key="1">
    <source>
        <dbReference type="EMBL" id="GBN29974.1"/>
    </source>
</evidence>
<accession>A0A4Y2MUE5</accession>
<proteinExistence type="predicted"/>
<name>A0A4Y2MUE5_ARAVE</name>
<evidence type="ECO:0008006" key="3">
    <source>
        <dbReference type="Google" id="ProtNLM"/>
    </source>
</evidence>
<dbReference type="AlphaFoldDB" id="A0A4Y2MUE5"/>
<protein>
    <recommendedName>
        <fullName evidence="3">RNase H type-1 domain-containing protein</fullName>
    </recommendedName>
</protein>
<dbReference type="EMBL" id="BGPR01007849">
    <property type="protein sequence ID" value="GBN29974.1"/>
    <property type="molecule type" value="Genomic_DNA"/>
</dbReference>
<comment type="caution">
    <text evidence="1">The sequence shown here is derived from an EMBL/GenBank/DDBJ whole genome shotgun (WGS) entry which is preliminary data.</text>
</comment>
<keyword evidence="2" id="KW-1185">Reference proteome</keyword>
<organism evidence="1 2">
    <name type="scientific">Araneus ventricosus</name>
    <name type="common">Orbweaver spider</name>
    <name type="synonym">Epeira ventricosa</name>
    <dbReference type="NCBI Taxonomy" id="182803"/>
    <lineage>
        <taxon>Eukaryota</taxon>
        <taxon>Metazoa</taxon>
        <taxon>Ecdysozoa</taxon>
        <taxon>Arthropoda</taxon>
        <taxon>Chelicerata</taxon>
        <taxon>Arachnida</taxon>
        <taxon>Araneae</taxon>
        <taxon>Araneomorphae</taxon>
        <taxon>Entelegynae</taxon>
        <taxon>Araneoidea</taxon>
        <taxon>Araneidae</taxon>
        <taxon>Araneus</taxon>
    </lineage>
</organism>
<reference evidence="1 2" key="1">
    <citation type="journal article" date="2019" name="Sci. Rep.">
        <title>Orb-weaving spider Araneus ventricosus genome elucidates the spidroin gene catalogue.</title>
        <authorList>
            <person name="Kono N."/>
            <person name="Nakamura H."/>
            <person name="Ohtoshi R."/>
            <person name="Moran D.A.P."/>
            <person name="Shinohara A."/>
            <person name="Yoshida Y."/>
            <person name="Fujiwara M."/>
            <person name="Mori M."/>
            <person name="Tomita M."/>
            <person name="Arakawa K."/>
        </authorList>
    </citation>
    <scope>NUCLEOTIDE SEQUENCE [LARGE SCALE GENOMIC DNA]</scope>
</reference>
<gene>
    <name evidence="1" type="ORF">AVEN_71161_1</name>
</gene>
<evidence type="ECO:0000313" key="2">
    <source>
        <dbReference type="Proteomes" id="UP000499080"/>
    </source>
</evidence>